<evidence type="ECO:0000313" key="5">
    <source>
        <dbReference type="EMBL" id="BDX39833.1"/>
    </source>
</evidence>
<dbReference type="InterPro" id="IPR035396">
    <property type="entry name" value="Bac_rhamnosid6H"/>
</dbReference>
<dbReference type="EMBL" id="LC754528">
    <property type="protein sequence ID" value="BDX39833.1"/>
    <property type="molecule type" value="Genomic_DNA"/>
</dbReference>
<dbReference type="InterPro" id="IPR008928">
    <property type="entry name" value="6-hairpin_glycosidase_sf"/>
</dbReference>
<feature type="signal peptide" evidence="2">
    <location>
        <begin position="1"/>
        <end position="22"/>
    </location>
</feature>
<gene>
    <name evidence="5" type="primary">GH78-1</name>
</gene>
<evidence type="ECO:0000256" key="1">
    <source>
        <dbReference type="SAM" id="MobiDB-lite"/>
    </source>
</evidence>
<feature type="chain" id="PRO_5041276579" evidence="2">
    <location>
        <begin position="23"/>
        <end position="814"/>
    </location>
</feature>
<feature type="region of interest" description="Disordered" evidence="1">
    <location>
        <begin position="700"/>
        <end position="720"/>
    </location>
</feature>
<organism evidence="5">
    <name type="scientific">Sphingobium sp. RC1</name>
    <dbReference type="NCBI Taxonomy" id="3028879"/>
    <lineage>
        <taxon>Bacteria</taxon>
        <taxon>Pseudomonadati</taxon>
        <taxon>Pseudomonadota</taxon>
        <taxon>Alphaproteobacteria</taxon>
        <taxon>Sphingomonadales</taxon>
        <taxon>Sphingomonadaceae</taxon>
        <taxon>Sphingobium</taxon>
    </lineage>
</organism>
<evidence type="ECO:0000259" key="3">
    <source>
        <dbReference type="Pfam" id="PF17389"/>
    </source>
</evidence>
<dbReference type="PANTHER" id="PTHR34987">
    <property type="entry name" value="C, PUTATIVE (AFU_ORTHOLOGUE AFUA_3G02880)-RELATED"/>
    <property type="match status" value="1"/>
</dbReference>
<name>A0AA48I1X0_9SPHN</name>
<accession>A0AA48I1X0</accession>
<dbReference type="AlphaFoldDB" id="A0AA48I1X0"/>
<evidence type="ECO:0000259" key="4">
    <source>
        <dbReference type="Pfam" id="PF17390"/>
    </source>
</evidence>
<feature type="domain" description="Alpha-L-rhamnosidase C-terminal" evidence="4">
    <location>
        <begin position="734"/>
        <end position="788"/>
    </location>
</feature>
<dbReference type="InterPro" id="IPR012341">
    <property type="entry name" value="6hp_glycosidase-like_sf"/>
</dbReference>
<proteinExistence type="predicted"/>
<feature type="domain" description="Alpha-L-rhamnosidase six-hairpin glycosidase" evidence="3">
    <location>
        <begin position="384"/>
        <end position="724"/>
    </location>
</feature>
<dbReference type="PANTHER" id="PTHR34987:SF2">
    <property type="entry name" value="B, PUTATIVE (AFU_ORTHOLOGUE AFUA_7G05040)-RELATED"/>
    <property type="match status" value="1"/>
</dbReference>
<reference evidence="5" key="1">
    <citation type="submission" date="2023-02" db="EMBL/GenBank/DDBJ databases">
        <title>Tomato root-associated Sphingobium harbors genes for catabolizing toxic steroidal glycoalkaloids.</title>
        <authorList>
            <person name="Nakayasu M."/>
            <person name="Kanai K."/>
            <person name="Takamatsu K."/>
            <person name="Masuda S."/>
            <person name="Yamazaki S."/>
            <person name="Aoki Y."/>
            <person name="Shibata A."/>
            <person name="Suda W."/>
            <person name="Shirasu K."/>
            <person name="Yazaki K."/>
            <person name="Sugiyama A."/>
        </authorList>
    </citation>
    <scope>NUCLEOTIDE SEQUENCE</scope>
    <source>
        <strain evidence="5">RC1</strain>
    </source>
</reference>
<keyword evidence="2" id="KW-0732">Signal</keyword>
<dbReference type="Pfam" id="PF17389">
    <property type="entry name" value="Bac_rhamnosid6H"/>
    <property type="match status" value="1"/>
</dbReference>
<dbReference type="SUPFAM" id="SSF48208">
    <property type="entry name" value="Six-hairpin glycosidases"/>
    <property type="match status" value="1"/>
</dbReference>
<dbReference type="Pfam" id="PF17390">
    <property type="entry name" value="Bac_rhamnosid_C"/>
    <property type="match status" value="1"/>
</dbReference>
<evidence type="ECO:0000256" key="2">
    <source>
        <dbReference type="SAM" id="SignalP"/>
    </source>
</evidence>
<dbReference type="Gene3D" id="2.60.420.10">
    <property type="entry name" value="Maltose phosphorylase, domain 3"/>
    <property type="match status" value="1"/>
</dbReference>
<protein>
    <submittedName>
        <fullName evidence="5">Steroidal saponin alpha-1,4-L-rhamnosidase</fullName>
    </submittedName>
</protein>
<dbReference type="Gene3D" id="1.50.10.10">
    <property type="match status" value="1"/>
</dbReference>
<sequence length="814" mass="88973">MMRMGTLLAASLMLGAAPAAIAQTGSAEGWISHAEAGPTVRPIVLHFRRTLDLPGKPRSYTVRVTADNRFILFVNGGRVAVGPSTGDIAHWREESIDLAPYMKAGVNVIAATVWNGVQPLKLPANATPAQVSAAQGNSLFTNTAPLFQQSVATGLRLIGEGEAAELSTDREGWRVKRDEGRGFANGWGQVKRWYYVAGNPEKIDAAKADFDAAGPTEQGEGWQDAVPAPDAAKRTLVADRLPQQSYTPVAAGKVVRTDLPAAMAFPARAVTIPANSKATLLIQRDAMVSAYPQLDVSGGKGAAIKLLWTEALYDAQGRKGDRNLIEDRKPIGIWDSFIADGKKRSFAPLWWRTWRYAEITVETKDQPLVLEGLRAYETGYPFQQVGKFESDDSELARIFDIGWRTARVDAHETYMDTAYWEQLQYAGDTRLQMLISYAVSGDPRLAEQAIDAFAASDVDGGLMEGAWPTRGNNVIAPFALMWVGMLDDWRLRQPDPAPIVRNIPRMRRVLDWFETYRRPSGLLGKNPQWNFIDWVGQSATDRTIFPSYGKTDESCLMSVSWLGALQQGAAIEGAFGDASQAQRYAARAETLKAAIRDRCWVPARGLYADNPDGDRFSQHMNALAILYDVASRDAAGAIIDRIMVPGKGIDAPEGITSVSYYFSWYLAQALVHAGKSDRYLDMLKTWRDLLAMHYTTWPEERDDAGQGGKGQSTRSDSHAWSAHPSADLLGIVAGIGPDAPGYARLKVEPALGSLKSLAATAATPQGAVSVRYRISGGTLNAEITRPKGLPGDFLWNGKRYPLTRATTKLKVPVR</sequence>
<dbReference type="Gene3D" id="2.60.120.260">
    <property type="entry name" value="Galactose-binding domain-like"/>
    <property type="match status" value="1"/>
</dbReference>
<dbReference type="GO" id="GO:0005975">
    <property type="term" value="P:carbohydrate metabolic process"/>
    <property type="evidence" value="ECO:0007669"/>
    <property type="project" value="InterPro"/>
</dbReference>
<dbReference type="InterPro" id="IPR035398">
    <property type="entry name" value="Bac_rhamnosid_C"/>
</dbReference>